<keyword evidence="3" id="KW-1185">Reference proteome</keyword>
<evidence type="ECO:0000259" key="1">
    <source>
        <dbReference type="Pfam" id="PF13441"/>
    </source>
</evidence>
<protein>
    <recommendedName>
        <fullName evidence="1">YMGG-like Gly-zipper domain-containing protein</fullName>
    </recommendedName>
</protein>
<dbReference type="AlphaFoldDB" id="A0AAP3V063"/>
<gene>
    <name evidence="2" type="ORF">PZ740_07115</name>
</gene>
<dbReference type="EMBL" id="JARGEQ010000073">
    <property type="protein sequence ID" value="MDF1586151.1"/>
    <property type="molecule type" value="Genomic_DNA"/>
</dbReference>
<organism evidence="2 3">
    <name type="scientific">Marinimicrococcus flavescens</name>
    <dbReference type="NCBI Taxonomy" id="3031815"/>
    <lineage>
        <taxon>Bacteria</taxon>
        <taxon>Pseudomonadati</taxon>
        <taxon>Pseudomonadota</taxon>
        <taxon>Alphaproteobacteria</taxon>
        <taxon>Geminicoccales</taxon>
        <taxon>Geminicoccaceae</taxon>
        <taxon>Marinimicrococcus</taxon>
    </lineage>
</organism>
<name>A0AAP3V063_9PROT</name>
<feature type="domain" description="YMGG-like Gly-zipper" evidence="1">
    <location>
        <begin position="23"/>
        <end position="66"/>
    </location>
</feature>
<sequence>MNGMTVAATMALLVLGACGTSTQDRALSGGAMGAAAGGVAGLLLDHPVAGAVLGGAAGAAAGGLTDKDQIDLGKPVWK</sequence>
<dbReference type="InterPro" id="IPR027367">
    <property type="entry name" value="Gly-zipper_YMGG"/>
</dbReference>
<dbReference type="Pfam" id="PF13441">
    <property type="entry name" value="Gly-zipper_YMGG"/>
    <property type="match status" value="1"/>
</dbReference>
<evidence type="ECO:0000313" key="3">
    <source>
        <dbReference type="Proteomes" id="UP001301140"/>
    </source>
</evidence>
<accession>A0AAP3V063</accession>
<reference evidence="2 3" key="1">
    <citation type="submission" date="2023-03" db="EMBL/GenBank/DDBJ databases">
        <title>YIM 152171 draft genome.</title>
        <authorList>
            <person name="Yang Z."/>
        </authorList>
    </citation>
    <scope>NUCLEOTIDE SEQUENCE [LARGE SCALE GENOMIC DNA]</scope>
    <source>
        <strain evidence="2 3">YIM 152171</strain>
    </source>
</reference>
<proteinExistence type="predicted"/>
<evidence type="ECO:0000313" key="2">
    <source>
        <dbReference type="EMBL" id="MDF1586151.1"/>
    </source>
</evidence>
<dbReference type="Proteomes" id="UP001301140">
    <property type="component" value="Unassembled WGS sequence"/>
</dbReference>
<comment type="caution">
    <text evidence="2">The sequence shown here is derived from an EMBL/GenBank/DDBJ whole genome shotgun (WGS) entry which is preliminary data.</text>
</comment>
<dbReference type="RefSeq" id="WP_327788567.1">
    <property type="nucleotide sequence ID" value="NZ_JARGEQ010000073.1"/>
</dbReference>